<protein>
    <submittedName>
        <fullName evidence="1">Uncharacterized protein</fullName>
    </submittedName>
</protein>
<gene>
    <name evidence="1" type="ORF">CBU02nite_31230</name>
</gene>
<sequence length="166" mass="19592">MIQINESNMIFGYFEEDRVFQIENSKLHKNIGNGIKVVEFILLSKENELSFIEAKSSSPKPIKDNIIRFNEFINEISDKFSHSFNLYYSAILQRCKECEELNPNFMNLDNSQINFKFILVIKGHRTEWLMPLSDALKESLSYHNTIWKSKVIVFNDELAKKYKLIK</sequence>
<dbReference type="Proteomes" id="UP000321089">
    <property type="component" value="Unassembled WGS sequence"/>
</dbReference>
<name>A0A512TQQ1_CLOBU</name>
<accession>A0A512TQQ1</accession>
<dbReference type="RefSeq" id="WP_146868973.1">
    <property type="nucleotide sequence ID" value="NZ_BKBC01000054.1"/>
</dbReference>
<dbReference type="EMBL" id="BKBC01000054">
    <property type="protein sequence ID" value="GEQ22617.1"/>
    <property type="molecule type" value="Genomic_DNA"/>
</dbReference>
<evidence type="ECO:0000313" key="2">
    <source>
        <dbReference type="Proteomes" id="UP000321089"/>
    </source>
</evidence>
<proteinExistence type="predicted"/>
<organism evidence="1 2">
    <name type="scientific">Clostridium butyricum</name>
    <dbReference type="NCBI Taxonomy" id="1492"/>
    <lineage>
        <taxon>Bacteria</taxon>
        <taxon>Bacillati</taxon>
        <taxon>Bacillota</taxon>
        <taxon>Clostridia</taxon>
        <taxon>Eubacteriales</taxon>
        <taxon>Clostridiaceae</taxon>
        <taxon>Clostridium</taxon>
    </lineage>
</organism>
<dbReference type="AlphaFoldDB" id="A0A512TQQ1"/>
<comment type="caution">
    <text evidence="1">The sequence shown here is derived from an EMBL/GenBank/DDBJ whole genome shotgun (WGS) entry which is preliminary data.</text>
</comment>
<evidence type="ECO:0000313" key="1">
    <source>
        <dbReference type="EMBL" id="GEQ22617.1"/>
    </source>
</evidence>
<reference evidence="1 2" key="1">
    <citation type="submission" date="2019-07" db="EMBL/GenBank/DDBJ databases">
        <title>Whole genome shotgun sequence of Clostridium butyricum NBRC 3858.</title>
        <authorList>
            <person name="Hosoyama A."/>
            <person name="Uohara A."/>
            <person name="Ohji S."/>
            <person name="Ichikawa N."/>
        </authorList>
    </citation>
    <scope>NUCLEOTIDE SEQUENCE [LARGE SCALE GENOMIC DNA]</scope>
    <source>
        <strain evidence="1 2">NBRC 3858</strain>
    </source>
</reference>